<sequence>MSDFLKTSFKTSINSDISNNEASMTDYLSTLYASLVMTSIKWCLETDNYDELEKKLPHF</sequence>
<dbReference type="RefSeq" id="WP_154531954.1">
    <property type="nucleotide sequence ID" value="NZ_VULX01000021.1"/>
</dbReference>
<dbReference type="AlphaFoldDB" id="A0A7X2MZP4"/>
<dbReference type="EMBL" id="VULX01000021">
    <property type="protein sequence ID" value="MSR92053.1"/>
    <property type="molecule type" value="Genomic_DNA"/>
</dbReference>
<accession>A0A7X2MZP4</accession>
<reference evidence="1 2" key="1">
    <citation type="submission" date="2019-08" db="EMBL/GenBank/DDBJ databases">
        <title>In-depth cultivation of the pig gut microbiome towards novel bacterial diversity and tailored functional studies.</title>
        <authorList>
            <person name="Wylensek D."/>
            <person name="Hitch T.C.A."/>
            <person name="Clavel T."/>
        </authorList>
    </citation>
    <scope>NUCLEOTIDE SEQUENCE [LARGE SCALE GENOMIC DNA]</scope>
    <source>
        <strain evidence="1 2">WCA-383-APC-5B</strain>
    </source>
</reference>
<name>A0A7X2MZP4_9CLOT</name>
<evidence type="ECO:0000313" key="2">
    <source>
        <dbReference type="Proteomes" id="UP000460287"/>
    </source>
</evidence>
<comment type="caution">
    <text evidence="1">The sequence shown here is derived from an EMBL/GenBank/DDBJ whole genome shotgun (WGS) entry which is preliminary data.</text>
</comment>
<protein>
    <submittedName>
        <fullName evidence="1">Uncharacterized protein</fullName>
    </submittedName>
</protein>
<evidence type="ECO:0000313" key="1">
    <source>
        <dbReference type="EMBL" id="MSR92053.1"/>
    </source>
</evidence>
<keyword evidence="2" id="KW-1185">Reference proteome</keyword>
<organism evidence="1 2">
    <name type="scientific">Inconstantimicrobium porci</name>
    <dbReference type="NCBI Taxonomy" id="2652291"/>
    <lineage>
        <taxon>Bacteria</taxon>
        <taxon>Bacillati</taxon>
        <taxon>Bacillota</taxon>
        <taxon>Clostridia</taxon>
        <taxon>Eubacteriales</taxon>
        <taxon>Clostridiaceae</taxon>
        <taxon>Inconstantimicrobium</taxon>
    </lineage>
</organism>
<proteinExistence type="predicted"/>
<gene>
    <name evidence="1" type="ORF">FYJ33_11785</name>
</gene>
<dbReference type="Proteomes" id="UP000460287">
    <property type="component" value="Unassembled WGS sequence"/>
</dbReference>